<evidence type="ECO:0000256" key="1">
    <source>
        <dbReference type="SAM" id="MobiDB-lite"/>
    </source>
</evidence>
<feature type="compositionally biased region" description="Low complexity" evidence="1">
    <location>
        <begin position="62"/>
        <end position="74"/>
    </location>
</feature>
<protein>
    <submittedName>
        <fullName evidence="3">Uncharacterized protein</fullName>
    </submittedName>
</protein>
<evidence type="ECO:0000313" key="3">
    <source>
        <dbReference type="EMBL" id="MCF7221309.1"/>
    </source>
</evidence>
<feature type="signal peptide" evidence="2">
    <location>
        <begin position="1"/>
        <end position="19"/>
    </location>
</feature>
<organism evidence="3 4">
    <name type="scientific">Marilutibacter chinensis</name>
    <dbReference type="NCBI Taxonomy" id="2912247"/>
    <lineage>
        <taxon>Bacteria</taxon>
        <taxon>Pseudomonadati</taxon>
        <taxon>Pseudomonadota</taxon>
        <taxon>Gammaproteobacteria</taxon>
        <taxon>Lysobacterales</taxon>
        <taxon>Lysobacteraceae</taxon>
        <taxon>Marilutibacter</taxon>
    </lineage>
</organism>
<dbReference type="RefSeq" id="WP_237053752.1">
    <property type="nucleotide sequence ID" value="NZ_JAKJPO010000003.1"/>
</dbReference>
<dbReference type="PROSITE" id="PS51257">
    <property type="entry name" value="PROKAR_LIPOPROTEIN"/>
    <property type="match status" value="1"/>
</dbReference>
<keyword evidence="2" id="KW-0732">Signal</keyword>
<gene>
    <name evidence="3" type="ORF">L3V18_05825</name>
</gene>
<evidence type="ECO:0000256" key="2">
    <source>
        <dbReference type="SAM" id="SignalP"/>
    </source>
</evidence>
<accession>A0ABS9HQU5</accession>
<feature type="chain" id="PRO_5046387631" evidence="2">
    <location>
        <begin position="20"/>
        <end position="194"/>
    </location>
</feature>
<dbReference type="Proteomes" id="UP001430796">
    <property type="component" value="Unassembled WGS sequence"/>
</dbReference>
<sequence>MKACSLFTAFLVVSGVAGCADDAGRAEDAAAIAKRLDEMEERLARLEGAMGTRTVAQEGRRPAGTAAPGGLLPGTQIRAPVLNRPASPAGNDIAVQEDRFNQEAVDQKWASSTQDFLDDVLASAISNAGVEAKGAEVSCRSATCRIDVEMDRLTTDEDLILYLGTDMAEVFPRSKIYRTVNDRGEKKVSIFVAK</sequence>
<evidence type="ECO:0000313" key="4">
    <source>
        <dbReference type="Proteomes" id="UP001430796"/>
    </source>
</evidence>
<dbReference type="EMBL" id="JAKJPO010000003">
    <property type="protein sequence ID" value="MCF7221309.1"/>
    <property type="molecule type" value="Genomic_DNA"/>
</dbReference>
<reference evidence="3 4" key="2">
    <citation type="submission" date="2022-01" db="EMBL/GenBank/DDBJ databases">
        <title>Lysobacter chinensis sp. nov., a bacterium isolated from cow dung compost.</title>
        <authorList>
            <person name="Liu Y."/>
        </authorList>
    </citation>
    <scope>NUCLEOTIDE SEQUENCE [LARGE SCALE GENOMIC DNA]</scope>
    <source>
        <strain evidence="3 4">TLK-CK17</strain>
    </source>
</reference>
<name>A0ABS9HQU5_9GAMM</name>
<reference evidence="3 4" key="3">
    <citation type="submission" date="2022-01" db="EMBL/GenBank/DDBJ databases">
        <authorList>
            <person name="Zhou L.Y."/>
        </authorList>
    </citation>
    <scope>NUCLEOTIDE SEQUENCE [LARGE SCALE GENOMIC DNA]</scope>
    <source>
        <strain evidence="3 4">TLK-CK17</strain>
    </source>
</reference>
<comment type="caution">
    <text evidence="3">The sequence shown here is derived from an EMBL/GenBank/DDBJ whole genome shotgun (WGS) entry which is preliminary data.</text>
</comment>
<proteinExistence type="predicted"/>
<feature type="region of interest" description="Disordered" evidence="1">
    <location>
        <begin position="54"/>
        <end position="74"/>
    </location>
</feature>
<reference evidence="4" key="1">
    <citation type="submission" date="2022-01" db="EMBL/GenBank/DDBJ databases">
        <title>Lysobacter chinensis sp. nov., a bacterium isolated from cow dung compost.</title>
        <authorList>
            <person name="Zhou L.Y."/>
        </authorList>
    </citation>
    <scope>NUCLEOTIDE SEQUENCE [LARGE SCALE GENOMIC DNA]</scope>
    <source>
        <strain evidence="4">TLK-CK17</strain>
    </source>
</reference>
<keyword evidence="4" id="KW-1185">Reference proteome</keyword>